<dbReference type="NCBIfam" id="TIGR00056">
    <property type="entry name" value="MlaE family lipid ABC transporter permease subunit"/>
    <property type="match status" value="1"/>
</dbReference>
<comment type="similarity">
    <text evidence="2 7">Belongs to the MlaE permease family.</text>
</comment>
<dbReference type="EMBL" id="BDFD01000003">
    <property type="protein sequence ID" value="GAV19601.1"/>
    <property type="molecule type" value="Genomic_DNA"/>
</dbReference>
<comment type="subcellular location">
    <subcellularLocation>
        <location evidence="7">Cell inner membrane</location>
        <topology evidence="7">Multi-pass membrane protein</topology>
    </subcellularLocation>
    <subcellularLocation>
        <location evidence="1">Membrane</location>
        <topology evidence="1">Multi-pass membrane protein</topology>
    </subcellularLocation>
</comment>
<dbReference type="GO" id="GO:0005548">
    <property type="term" value="F:phospholipid transporter activity"/>
    <property type="evidence" value="ECO:0007669"/>
    <property type="project" value="TreeGrafter"/>
</dbReference>
<evidence type="ECO:0000256" key="3">
    <source>
        <dbReference type="ARBA" id="ARBA00022448"/>
    </source>
</evidence>
<accession>A0A1L8CL17</accession>
<evidence type="ECO:0000256" key="6">
    <source>
        <dbReference type="ARBA" id="ARBA00023136"/>
    </source>
</evidence>
<keyword evidence="7" id="KW-1003">Cell membrane</keyword>
<feature type="transmembrane region" description="Helical" evidence="7">
    <location>
        <begin position="209"/>
        <end position="231"/>
    </location>
</feature>
<dbReference type="RefSeq" id="WP_072658815.1">
    <property type="nucleotide sequence ID" value="NZ_BDFD01000003.1"/>
</dbReference>
<dbReference type="GO" id="GO:0043190">
    <property type="term" value="C:ATP-binding cassette (ABC) transporter complex"/>
    <property type="evidence" value="ECO:0007669"/>
    <property type="project" value="InterPro"/>
</dbReference>
<proteinExistence type="inferred from homology"/>
<gene>
    <name evidence="8" type="ORF">MMIC_P0549</name>
</gene>
<evidence type="ECO:0000256" key="7">
    <source>
        <dbReference type="RuleBase" id="RU362044"/>
    </source>
</evidence>
<dbReference type="Proteomes" id="UP000231632">
    <property type="component" value="Unassembled WGS sequence"/>
</dbReference>
<protein>
    <submittedName>
        <fullName evidence="8">Phospholipid/cholesterol/gamma-HCH transport system permease protein</fullName>
    </submittedName>
</protein>
<evidence type="ECO:0000256" key="4">
    <source>
        <dbReference type="ARBA" id="ARBA00022692"/>
    </source>
</evidence>
<sequence>MSNEMSGKSSAISMFFGSLGRYAMRGIEELGDGTRLGMQALSLFFVRPWQGKHFVLQLYALGVGSLAIIIITGAFTGMVLALQGYYTLAKFGSESLLGAGVGMSIIRELGPVLGAFMIIGRAGSSITAEIGIMRVTEQTDALEMMAVNPKQRILLPRIIATTIAVPLLVSIFDVVGIGSGYIVGVELLGVNPGAYMAELIAKITMHDIYGGWVKAVVFGFMIGMICTYMGYRATPTTEGVAKATTQAVVVASVGVLIMDYILTSFYL</sequence>
<name>A0A1L8CL17_9PROT</name>
<feature type="transmembrane region" description="Helical" evidence="7">
    <location>
        <begin position="243"/>
        <end position="262"/>
    </location>
</feature>
<keyword evidence="6 7" id="KW-0472">Membrane</keyword>
<keyword evidence="4 7" id="KW-0812">Transmembrane</keyword>
<dbReference type="Pfam" id="PF02405">
    <property type="entry name" value="MlaE"/>
    <property type="match status" value="1"/>
</dbReference>
<evidence type="ECO:0000313" key="8">
    <source>
        <dbReference type="EMBL" id="GAV19601.1"/>
    </source>
</evidence>
<keyword evidence="9" id="KW-1185">Reference proteome</keyword>
<evidence type="ECO:0000313" key="9">
    <source>
        <dbReference type="Proteomes" id="UP000231632"/>
    </source>
</evidence>
<dbReference type="PANTHER" id="PTHR30188:SF4">
    <property type="entry name" value="PROTEIN TRIGALACTOSYLDIACYLGLYCEROL 1, CHLOROPLASTIC"/>
    <property type="match status" value="1"/>
</dbReference>
<keyword evidence="7" id="KW-0997">Cell inner membrane</keyword>
<evidence type="ECO:0000256" key="5">
    <source>
        <dbReference type="ARBA" id="ARBA00022989"/>
    </source>
</evidence>
<dbReference type="AlphaFoldDB" id="A0A1L8CL17"/>
<dbReference type="OrthoDB" id="5292089at2"/>
<reference evidence="8 9" key="1">
    <citation type="journal article" date="2017" name="Arch. Microbiol.">
        <title>Mariprofundus micogutta sp. nov., a novel iron-oxidizing zetaproteobacterium isolated from a deep-sea hydrothermal field at the Bayonnaise knoll of the Izu-Ogasawara arc, and a description of Mariprofundales ord. nov. and Zetaproteobacteria classis nov.</title>
        <authorList>
            <person name="Makita H."/>
            <person name="Tanaka E."/>
            <person name="Mitsunobu S."/>
            <person name="Miyazaki M."/>
            <person name="Nunoura T."/>
            <person name="Uematsu K."/>
            <person name="Takaki Y."/>
            <person name="Nishi S."/>
            <person name="Shimamura S."/>
            <person name="Takai K."/>
        </authorList>
    </citation>
    <scope>NUCLEOTIDE SEQUENCE [LARGE SCALE GENOMIC DNA]</scope>
    <source>
        <strain evidence="8 9">ET2</strain>
    </source>
</reference>
<keyword evidence="3" id="KW-0813">Transport</keyword>
<feature type="transmembrane region" description="Helical" evidence="7">
    <location>
        <begin position="178"/>
        <end position="197"/>
    </location>
</feature>
<dbReference type="InterPro" id="IPR030802">
    <property type="entry name" value="Permease_MalE"/>
</dbReference>
<feature type="transmembrane region" description="Helical" evidence="7">
    <location>
        <begin position="154"/>
        <end position="172"/>
    </location>
</feature>
<dbReference type="PANTHER" id="PTHR30188">
    <property type="entry name" value="ABC TRANSPORTER PERMEASE PROTEIN-RELATED"/>
    <property type="match status" value="1"/>
</dbReference>
<dbReference type="STRING" id="1921010.MMIC_P0549"/>
<organism evidence="8 9">
    <name type="scientific">Mariprofundus micogutta</name>
    <dbReference type="NCBI Taxonomy" id="1921010"/>
    <lineage>
        <taxon>Bacteria</taxon>
        <taxon>Pseudomonadati</taxon>
        <taxon>Pseudomonadota</taxon>
        <taxon>Candidatius Mariprofundia</taxon>
        <taxon>Mariprofundales</taxon>
        <taxon>Mariprofundaceae</taxon>
        <taxon>Mariprofundus</taxon>
    </lineage>
</organism>
<feature type="transmembrane region" description="Helical" evidence="7">
    <location>
        <begin position="58"/>
        <end position="82"/>
    </location>
</feature>
<comment type="caution">
    <text evidence="8">The sequence shown here is derived from an EMBL/GenBank/DDBJ whole genome shotgun (WGS) entry which is preliminary data.</text>
</comment>
<evidence type="ECO:0000256" key="1">
    <source>
        <dbReference type="ARBA" id="ARBA00004141"/>
    </source>
</evidence>
<dbReference type="InterPro" id="IPR003453">
    <property type="entry name" value="ABC_MlaE_roteobac"/>
</dbReference>
<evidence type="ECO:0000256" key="2">
    <source>
        <dbReference type="ARBA" id="ARBA00007556"/>
    </source>
</evidence>
<keyword evidence="5 7" id="KW-1133">Transmembrane helix</keyword>